<proteinExistence type="predicted"/>
<feature type="domain" description="F-box associated beta-propeller type 1" evidence="1">
    <location>
        <begin position="91"/>
        <end position="387"/>
    </location>
</feature>
<organism evidence="2 3">
    <name type="scientific">Microthlaspi erraticum</name>
    <dbReference type="NCBI Taxonomy" id="1685480"/>
    <lineage>
        <taxon>Eukaryota</taxon>
        <taxon>Viridiplantae</taxon>
        <taxon>Streptophyta</taxon>
        <taxon>Embryophyta</taxon>
        <taxon>Tracheophyta</taxon>
        <taxon>Spermatophyta</taxon>
        <taxon>Magnoliopsida</taxon>
        <taxon>eudicotyledons</taxon>
        <taxon>Gunneridae</taxon>
        <taxon>Pentapetalae</taxon>
        <taxon>rosids</taxon>
        <taxon>malvids</taxon>
        <taxon>Brassicales</taxon>
        <taxon>Brassicaceae</taxon>
        <taxon>Coluteocarpeae</taxon>
        <taxon>Microthlaspi</taxon>
    </lineage>
</organism>
<evidence type="ECO:0000259" key="1">
    <source>
        <dbReference type="Pfam" id="PF07734"/>
    </source>
</evidence>
<name>A0A6D2HC38_9BRAS</name>
<dbReference type="AlphaFoldDB" id="A0A6D2HC38"/>
<dbReference type="NCBIfam" id="TIGR01640">
    <property type="entry name" value="F_box_assoc_1"/>
    <property type="match status" value="1"/>
</dbReference>
<protein>
    <recommendedName>
        <fullName evidence="1">F-box associated beta-propeller type 1 domain-containing protein</fullName>
    </recommendedName>
</protein>
<dbReference type="InterPro" id="IPR050796">
    <property type="entry name" value="SCF_F-box_component"/>
</dbReference>
<keyword evidence="3" id="KW-1185">Reference proteome</keyword>
<dbReference type="InterPro" id="IPR017451">
    <property type="entry name" value="F-box-assoc_interact_dom"/>
</dbReference>
<dbReference type="EMBL" id="CACVBM020000044">
    <property type="protein sequence ID" value="CAA7013399.1"/>
    <property type="molecule type" value="Genomic_DNA"/>
</dbReference>
<dbReference type="PANTHER" id="PTHR31672">
    <property type="entry name" value="BNACNNG10540D PROTEIN"/>
    <property type="match status" value="1"/>
</dbReference>
<dbReference type="SUPFAM" id="SSF81383">
    <property type="entry name" value="F-box domain"/>
    <property type="match status" value="1"/>
</dbReference>
<evidence type="ECO:0000313" key="2">
    <source>
        <dbReference type="EMBL" id="CAA7013399.1"/>
    </source>
</evidence>
<dbReference type="Proteomes" id="UP000467841">
    <property type="component" value="Unassembled WGS sequence"/>
</dbReference>
<dbReference type="PANTHER" id="PTHR31672:SF13">
    <property type="entry name" value="F-BOX PROTEIN CPR30-LIKE"/>
    <property type="match status" value="1"/>
</dbReference>
<dbReference type="InterPro" id="IPR036047">
    <property type="entry name" value="F-box-like_dom_sf"/>
</dbReference>
<dbReference type="InterPro" id="IPR006527">
    <property type="entry name" value="F-box-assoc_dom_typ1"/>
</dbReference>
<sequence>MEEGSFSLPLDLVEEEILHRTPIESLVRFKTTCQEWYALFNSKRFIYKHLHLSQKRSIRIFRDTFQIINPVTLDLLSLPLPAEFPHGSIFIIHCDGLLLCSIVYEKHGFGYEHHGLLAVWNPVLSSRVKLIEPMGAYRPYYDVFGFGYDNDNKYKILRFEAIRGTGYEMYDLNSNLWTYFPATFEWFPITPIQNVSMKGNMYWIAQTKKTLETFIQSFDFSTETFKPICSPIPVRVRVTSVSPTDLSVVIYANPDIVVLSDFGGDRLSLLHQPKREIKIEVWVTNKVTDGVVSWTKYFNVTHPHLPVILHRECSFGNPSYFIHKTNGIMLWCDKVLQKGDKLVRGSFYEICEGEIKKQVETGPPFRSHGLNNPCICGSIYVPSLVPVPE</sequence>
<evidence type="ECO:0000313" key="3">
    <source>
        <dbReference type="Proteomes" id="UP000467841"/>
    </source>
</evidence>
<dbReference type="OrthoDB" id="1029033at2759"/>
<reference evidence="2" key="1">
    <citation type="submission" date="2020-01" db="EMBL/GenBank/DDBJ databases">
        <authorList>
            <person name="Mishra B."/>
        </authorList>
    </citation>
    <scope>NUCLEOTIDE SEQUENCE [LARGE SCALE GENOMIC DNA]</scope>
</reference>
<dbReference type="CDD" id="cd22157">
    <property type="entry name" value="F-box_AtFBW1-like"/>
    <property type="match status" value="1"/>
</dbReference>
<gene>
    <name evidence="2" type="ORF">MERR_LOCUS633</name>
</gene>
<comment type="caution">
    <text evidence="2">The sequence shown here is derived from an EMBL/GenBank/DDBJ whole genome shotgun (WGS) entry which is preliminary data.</text>
</comment>
<accession>A0A6D2HC38</accession>
<dbReference type="Pfam" id="PF07734">
    <property type="entry name" value="FBA_1"/>
    <property type="match status" value="1"/>
</dbReference>